<proteinExistence type="inferred from homology"/>
<dbReference type="HAMAP" id="MF_01867">
    <property type="entry name" value="BshC"/>
    <property type="match status" value="1"/>
</dbReference>
<dbReference type="Pfam" id="PF24850">
    <property type="entry name" value="CC_BshC"/>
    <property type="match status" value="1"/>
</dbReference>
<dbReference type="PIRSF" id="PIRSF012535">
    <property type="entry name" value="UCP012535"/>
    <property type="match status" value="1"/>
</dbReference>
<evidence type="ECO:0000313" key="5">
    <source>
        <dbReference type="EMBL" id="HER95655.1"/>
    </source>
</evidence>
<comment type="caution">
    <text evidence="5">The sequence shown here is derived from an EMBL/GenBank/DDBJ whole genome shotgun (WGS) entry which is preliminary data.</text>
</comment>
<dbReference type="Pfam" id="PF10079">
    <property type="entry name" value="Rossmann-like_BshC"/>
    <property type="match status" value="1"/>
</dbReference>
<organism evidence="5">
    <name type="scientific">Rhodothermus marinus</name>
    <name type="common">Rhodothermus obamensis</name>
    <dbReference type="NCBI Taxonomy" id="29549"/>
    <lineage>
        <taxon>Bacteria</taxon>
        <taxon>Pseudomonadati</taxon>
        <taxon>Rhodothermota</taxon>
        <taxon>Rhodothermia</taxon>
        <taxon>Rhodothermales</taxon>
        <taxon>Rhodothermaceae</taxon>
        <taxon>Rhodothermus</taxon>
    </lineage>
</organism>
<dbReference type="EC" id="6.-.-.-" evidence="2"/>
<dbReference type="AlphaFoldDB" id="A0A7V2AZS8"/>
<feature type="domain" description="Bacillithiol biosynthesis BshC C-terminal coiled-coil" evidence="4">
    <location>
        <begin position="388"/>
        <end position="533"/>
    </location>
</feature>
<gene>
    <name evidence="2 5" type="primary">bshC</name>
    <name evidence="5" type="ORF">ENO59_03945</name>
</gene>
<comment type="similarity">
    <text evidence="2">Belongs to the BshC family.</text>
</comment>
<dbReference type="NCBIfam" id="TIGR03998">
    <property type="entry name" value="thiol_BshC"/>
    <property type="match status" value="1"/>
</dbReference>
<keyword evidence="1 2" id="KW-0436">Ligase</keyword>
<dbReference type="InterPro" id="IPR055399">
    <property type="entry name" value="CC_BshC"/>
</dbReference>
<feature type="domain" description="Bacillithiol biosynthesis BshC N-terminal Rossmann-like" evidence="3">
    <location>
        <begin position="19"/>
        <end position="385"/>
    </location>
</feature>
<protein>
    <recommendedName>
        <fullName evidence="2">Putative cysteine ligase BshC</fullName>
        <ecNumber evidence="2">6.-.-.-</ecNumber>
    </recommendedName>
</protein>
<sequence>MTAALRIQQIDRLPLPTLRKLSKLFVTYATDYALLDAFYAGDYRSPSVRRALAKRVAQHPRQRDVLVRVLLEQNTRWGLDAATQANIEALRLPDSVAVVSGQQVGLFGGPLFTLYKVLTLCRLAQALAEELERPVIPVFWLAGEDHDYEEVAALTVLKGAEPVTLRLELPLPGYAGAVGRLPLPASVRDLLAALEALLPATAFREPLMALLNETYQPGVTLQDAFARLLKRWLPGSGLVLIDPDDARLKALARPLFAQELEDWQTAQAHLEHVSRSLEHAYHVQVRTQPTNLFLLEDHQRLALDAFGEGFRLRGTDRQLSRQEALSLLEASPERFSPGVLLRPLYQDWLLPTLVYVAGPSETAYWAQLKPLYAWANVPMPLVFPRTMALLVEPRVAQLLERYKLRPEMLQHDPDHLFHELVRQQLDGELEAAFKAAQQQLDDMVARLRPVVERIEPTLGPATEALGAALRHELDRFEGRVLKAAKQREATLHNQIARLHASLFPNGVLQERVFSPVYFLSKYGLGLIEALYNDWPLDPANLHIVYL</sequence>
<evidence type="ECO:0000256" key="2">
    <source>
        <dbReference type="HAMAP-Rule" id="MF_01867"/>
    </source>
</evidence>
<reference evidence="5" key="1">
    <citation type="journal article" date="2020" name="mSystems">
        <title>Genome- and Community-Level Interaction Insights into Carbon Utilization and Element Cycling Functions of Hydrothermarchaeota in Hydrothermal Sediment.</title>
        <authorList>
            <person name="Zhou Z."/>
            <person name="Liu Y."/>
            <person name="Xu W."/>
            <person name="Pan J."/>
            <person name="Luo Z.H."/>
            <person name="Li M."/>
        </authorList>
    </citation>
    <scope>NUCLEOTIDE SEQUENCE [LARGE SCALE GENOMIC DNA]</scope>
    <source>
        <strain evidence="5">SpSt-143</strain>
    </source>
</reference>
<evidence type="ECO:0000256" key="1">
    <source>
        <dbReference type="ARBA" id="ARBA00022598"/>
    </source>
</evidence>
<dbReference type="InterPro" id="IPR011199">
    <property type="entry name" value="Bacillithiol_biosynth_BshC"/>
</dbReference>
<evidence type="ECO:0000259" key="3">
    <source>
        <dbReference type="Pfam" id="PF10079"/>
    </source>
</evidence>
<accession>A0A7V2AZS8</accession>
<dbReference type="InterPro" id="IPR055398">
    <property type="entry name" value="Rossmann-like_BshC"/>
</dbReference>
<dbReference type="EMBL" id="DSGB01000004">
    <property type="protein sequence ID" value="HER95655.1"/>
    <property type="molecule type" value="Genomic_DNA"/>
</dbReference>
<dbReference type="GO" id="GO:0016874">
    <property type="term" value="F:ligase activity"/>
    <property type="evidence" value="ECO:0007669"/>
    <property type="project" value="UniProtKB-UniRule"/>
</dbReference>
<name>A0A7V2AZS8_RHOMR</name>
<evidence type="ECO:0000259" key="4">
    <source>
        <dbReference type="Pfam" id="PF24850"/>
    </source>
</evidence>